<evidence type="ECO:0000256" key="13">
    <source>
        <dbReference type="RuleBase" id="RU003785"/>
    </source>
</evidence>
<keyword evidence="7 10" id="KW-0067">ATP-binding</keyword>
<dbReference type="Pfam" id="PF01715">
    <property type="entry name" value="IPPT"/>
    <property type="match status" value="1"/>
</dbReference>
<dbReference type="PATRIC" id="fig|63186.3.peg.4663"/>
<dbReference type="InterPro" id="IPR027417">
    <property type="entry name" value="P-loop_NTPase"/>
</dbReference>
<comment type="catalytic activity">
    <reaction evidence="9 10 11">
        <text>adenosine(37) in tRNA + dimethylallyl diphosphate = N(6)-dimethylallyladenosine(37) in tRNA + diphosphate</text>
        <dbReference type="Rhea" id="RHEA:26482"/>
        <dbReference type="Rhea" id="RHEA-COMP:10162"/>
        <dbReference type="Rhea" id="RHEA-COMP:10375"/>
        <dbReference type="ChEBI" id="CHEBI:33019"/>
        <dbReference type="ChEBI" id="CHEBI:57623"/>
        <dbReference type="ChEBI" id="CHEBI:74411"/>
        <dbReference type="ChEBI" id="CHEBI:74415"/>
        <dbReference type="EC" id="2.5.1.75"/>
    </reaction>
</comment>
<evidence type="ECO:0000256" key="1">
    <source>
        <dbReference type="ARBA" id="ARBA00001946"/>
    </source>
</evidence>
<name>G0L747_ZOBGA</name>
<reference evidence="14 15" key="2">
    <citation type="journal article" date="2012" name="Environ. Microbiol.">
        <title>Characterization of the first alginolytic operons in a marine bacterium: from their emergence in marine Flavobacteriia to their independent transfers to marine Proteobacteria and human gut Bacteroides.</title>
        <authorList>
            <person name="Thomas F."/>
            <person name="Barbeyron T."/>
            <person name="Tonon T."/>
            <person name="Genicot S."/>
            <person name="Czjzek M."/>
            <person name="Michel G."/>
        </authorList>
    </citation>
    <scope>NUCLEOTIDE SEQUENCE [LARGE SCALE GENOMIC DNA]</scope>
    <source>
        <strain evidence="15">DSM 12802 / CCUG 47099 / CIP 106680 / NCIMB 13871 / Dsij</strain>
    </source>
</reference>
<accession>G0L747</accession>
<keyword evidence="4 10" id="KW-0808">Transferase</keyword>
<evidence type="ECO:0000313" key="14">
    <source>
        <dbReference type="EMBL" id="CAZ98891.1"/>
    </source>
</evidence>
<dbReference type="OrthoDB" id="9776390at2"/>
<comment type="similarity">
    <text evidence="3 10 13">Belongs to the IPP transferase family.</text>
</comment>
<dbReference type="SUPFAM" id="SSF52540">
    <property type="entry name" value="P-loop containing nucleoside triphosphate hydrolases"/>
    <property type="match status" value="2"/>
</dbReference>
<reference evidence="15" key="1">
    <citation type="submission" date="2009-07" db="EMBL/GenBank/DDBJ databases">
        <title>Complete genome sequence of Zobellia galactanivorans Dsij.</title>
        <authorList>
            <consortium name="Genoscope - CEA"/>
        </authorList>
    </citation>
    <scope>NUCLEOTIDE SEQUENCE [LARGE SCALE GENOMIC DNA]</scope>
    <source>
        <strain evidence="15">DSM 12802 / CCUG 47099 / CIP 106680 / NCIMB 13871 / Dsij</strain>
    </source>
</reference>
<dbReference type="EC" id="2.5.1.75" evidence="10"/>
<dbReference type="GO" id="GO:0052381">
    <property type="term" value="F:tRNA dimethylallyltransferase activity"/>
    <property type="evidence" value="ECO:0007669"/>
    <property type="project" value="UniProtKB-UniRule"/>
</dbReference>
<keyword evidence="15" id="KW-1185">Reference proteome</keyword>
<evidence type="ECO:0000313" key="15">
    <source>
        <dbReference type="Proteomes" id="UP000008898"/>
    </source>
</evidence>
<organism evidence="14 15">
    <name type="scientific">Zobellia galactanivorans (strain DSM 12802 / CCUG 47099 / CIP 106680 / NCIMB 13871 / Dsij)</name>
    <dbReference type="NCBI Taxonomy" id="63186"/>
    <lineage>
        <taxon>Bacteria</taxon>
        <taxon>Pseudomonadati</taxon>
        <taxon>Bacteroidota</taxon>
        <taxon>Flavobacteriia</taxon>
        <taxon>Flavobacteriales</taxon>
        <taxon>Flavobacteriaceae</taxon>
        <taxon>Zobellia</taxon>
    </lineage>
</organism>
<dbReference type="InterPro" id="IPR018022">
    <property type="entry name" value="IPT"/>
</dbReference>
<evidence type="ECO:0000256" key="11">
    <source>
        <dbReference type="RuleBase" id="RU003783"/>
    </source>
</evidence>
<evidence type="ECO:0000256" key="6">
    <source>
        <dbReference type="ARBA" id="ARBA00022741"/>
    </source>
</evidence>
<dbReference type="HOGENOM" id="CLU_032616_0_1_10"/>
<evidence type="ECO:0000256" key="7">
    <source>
        <dbReference type="ARBA" id="ARBA00022840"/>
    </source>
</evidence>
<dbReference type="EMBL" id="FP476056">
    <property type="protein sequence ID" value="CAZ98891.1"/>
    <property type="molecule type" value="Genomic_DNA"/>
</dbReference>
<feature type="region of interest" description="Interaction with substrate tRNA" evidence="10">
    <location>
        <begin position="35"/>
        <end position="38"/>
    </location>
</feature>
<comment type="caution">
    <text evidence="10">Lacks conserved residue(s) required for the propagation of feature annotation.</text>
</comment>
<dbReference type="PANTHER" id="PTHR11088:SF60">
    <property type="entry name" value="TRNA DIMETHYLALLYLTRANSFERASE"/>
    <property type="match status" value="1"/>
</dbReference>
<feature type="binding site" evidence="10">
    <location>
        <begin position="10"/>
        <end position="17"/>
    </location>
    <ligand>
        <name>ATP</name>
        <dbReference type="ChEBI" id="CHEBI:30616"/>
    </ligand>
</feature>
<gene>
    <name evidence="10 14" type="primary">miaA</name>
    <name evidence="14" type="ordered locus">zobellia_4756</name>
</gene>
<dbReference type="NCBIfam" id="TIGR00174">
    <property type="entry name" value="miaA"/>
    <property type="match status" value="1"/>
</dbReference>
<dbReference type="InterPro" id="IPR039657">
    <property type="entry name" value="Dimethylallyltransferase"/>
</dbReference>
<comment type="function">
    <text evidence="2 10 12">Catalyzes the transfer of a dimethylallyl group onto the adenine at position 37 in tRNAs that read codons beginning with uridine, leading to the formation of N6-(dimethylallyl)adenosine (i(6)A).</text>
</comment>
<keyword evidence="5 10" id="KW-0819">tRNA processing</keyword>
<sequence length="310" mass="35603">MKKILLSVVGPTAIGKTKLAIALAQYFKTEIISADSRQFFKEMKIGTAVPTTEELAGAQHHFIQHISIFDSYSVGDFERDALQLLDKLFKTHDIVVMVGGSGLYTKAVTEGLDDFPKVDPKIREQLNQELSEKGIESLQAELQKRDQNYYEKVDLNNPHRLIRALEICIGTETPYSSFLSQSKKKRPFETLTIGIEADRKLIYERINKRVDLMVADGLIDEARELMEHRHLNALQTVGYRELFTYFEKEGEGKATAEDLNFALDEIKKNTRRFAKRQLTWFKRNEETLWVAHDSAFKDAIATLKNKLDER</sequence>
<dbReference type="RefSeq" id="WP_013996078.1">
    <property type="nucleotide sequence ID" value="NC_015844.1"/>
</dbReference>
<comment type="subunit">
    <text evidence="10">Monomer.</text>
</comment>
<dbReference type="KEGG" id="zga:ZOBELLIA_4756"/>
<dbReference type="Gene3D" id="3.40.50.300">
    <property type="entry name" value="P-loop containing nucleotide triphosphate hydrolases"/>
    <property type="match status" value="1"/>
</dbReference>
<dbReference type="PANTHER" id="PTHR11088">
    <property type="entry name" value="TRNA DIMETHYLALLYLTRANSFERASE"/>
    <property type="match status" value="1"/>
</dbReference>
<comment type="cofactor">
    <cofactor evidence="1 10">
        <name>Mg(2+)</name>
        <dbReference type="ChEBI" id="CHEBI:18420"/>
    </cofactor>
</comment>
<protein>
    <recommendedName>
        <fullName evidence="10">tRNA dimethylallyltransferase</fullName>
        <ecNumber evidence="10">2.5.1.75</ecNumber>
    </recommendedName>
    <alternativeName>
        <fullName evidence="10">Dimethylallyl diphosphate:tRNA dimethylallyltransferase</fullName>
        <shortName evidence="10">DMAPP:tRNA dimethylallyltransferase</shortName>
        <shortName evidence="10">DMATase</shortName>
    </alternativeName>
    <alternativeName>
        <fullName evidence="10">Isopentenyl-diphosphate:tRNA isopentenyltransferase</fullName>
        <shortName evidence="10">IPP transferase</shortName>
        <shortName evidence="10">IPPT</shortName>
        <shortName evidence="10">IPTase</shortName>
    </alternativeName>
</protein>
<dbReference type="HAMAP" id="MF_00185">
    <property type="entry name" value="IPP_trans"/>
    <property type="match status" value="1"/>
</dbReference>
<evidence type="ECO:0000256" key="10">
    <source>
        <dbReference type="HAMAP-Rule" id="MF_00185"/>
    </source>
</evidence>
<dbReference type="Proteomes" id="UP000008898">
    <property type="component" value="Chromosome"/>
</dbReference>
<feature type="site" description="Interaction with substrate tRNA" evidence="10">
    <location>
        <position position="123"/>
    </location>
</feature>
<keyword evidence="8 10" id="KW-0460">Magnesium</keyword>
<feature type="site" description="Interaction with substrate tRNA" evidence="10">
    <location>
        <position position="101"/>
    </location>
</feature>
<dbReference type="GO" id="GO:0006400">
    <property type="term" value="P:tRNA modification"/>
    <property type="evidence" value="ECO:0007669"/>
    <property type="project" value="TreeGrafter"/>
</dbReference>
<evidence type="ECO:0000256" key="12">
    <source>
        <dbReference type="RuleBase" id="RU003784"/>
    </source>
</evidence>
<evidence type="ECO:0000256" key="2">
    <source>
        <dbReference type="ARBA" id="ARBA00003213"/>
    </source>
</evidence>
<dbReference type="AlphaFoldDB" id="G0L747"/>
<evidence type="ECO:0000256" key="5">
    <source>
        <dbReference type="ARBA" id="ARBA00022694"/>
    </source>
</evidence>
<keyword evidence="6 10" id="KW-0547">Nucleotide-binding</keyword>
<evidence type="ECO:0000256" key="8">
    <source>
        <dbReference type="ARBA" id="ARBA00022842"/>
    </source>
</evidence>
<proteinExistence type="inferred from homology"/>
<dbReference type="GO" id="GO:0005524">
    <property type="term" value="F:ATP binding"/>
    <property type="evidence" value="ECO:0007669"/>
    <property type="project" value="UniProtKB-UniRule"/>
</dbReference>
<evidence type="ECO:0000256" key="4">
    <source>
        <dbReference type="ARBA" id="ARBA00022679"/>
    </source>
</evidence>
<evidence type="ECO:0000256" key="3">
    <source>
        <dbReference type="ARBA" id="ARBA00005842"/>
    </source>
</evidence>
<dbReference type="Gene3D" id="1.10.20.140">
    <property type="match status" value="1"/>
</dbReference>
<evidence type="ECO:0000256" key="9">
    <source>
        <dbReference type="ARBA" id="ARBA00049563"/>
    </source>
</evidence>
<feature type="binding site" evidence="10">
    <location>
        <begin position="12"/>
        <end position="17"/>
    </location>
    <ligand>
        <name>substrate</name>
    </ligand>
</feature>
<dbReference type="STRING" id="63186.ZOBELLIA_4756"/>